<reference evidence="3 4" key="1">
    <citation type="submission" date="2019-07" db="EMBL/GenBank/DDBJ databases">
        <title>Whole genome shotgun sequence of Myxococcus fulvus NBRC 100333.</title>
        <authorList>
            <person name="Hosoyama A."/>
            <person name="Uohara A."/>
            <person name="Ohji S."/>
            <person name="Ichikawa N."/>
        </authorList>
    </citation>
    <scope>NUCLEOTIDE SEQUENCE [LARGE SCALE GENOMIC DNA]</scope>
    <source>
        <strain evidence="3 4">NBRC 100333</strain>
    </source>
</reference>
<dbReference type="InterPro" id="IPR002818">
    <property type="entry name" value="DJ-1/PfpI"/>
</dbReference>
<dbReference type="Proteomes" id="UP000321514">
    <property type="component" value="Unassembled WGS sequence"/>
</dbReference>
<dbReference type="PANTHER" id="PTHR42733:SF12">
    <property type="entry name" value="PROTEINASE"/>
    <property type="match status" value="1"/>
</dbReference>
<dbReference type="NCBIfam" id="TIGR01382">
    <property type="entry name" value="PfpI"/>
    <property type="match status" value="1"/>
</dbReference>
<dbReference type="Gene3D" id="3.40.50.880">
    <property type="match status" value="1"/>
</dbReference>
<accession>A0A511STN5</accession>
<dbReference type="InterPro" id="IPR006286">
    <property type="entry name" value="C56_PfpI-like"/>
</dbReference>
<dbReference type="AlphaFoldDB" id="A0A511STN5"/>
<protein>
    <recommendedName>
        <fullName evidence="2">DJ-1/PfpI domain-containing protein</fullName>
    </recommendedName>
</protein>
<dbReference type="Pfam" id="PF01965">
    <property type="entry name" value="DJ-1_PfpI"/>
    <property type="match status" value="1"/>
</dbReference>
<dbReference type="SUPFAM" id="SSF52317">
    <property type="entry name" value="Class I glutamine amidotransferase-like"/>
    <property type="match status" value="1"/>
</dbReference>
<gene>
    <name evidence="3" type="ORF">MFU01_03230</name>
</gene>
<dbReference type="STRING" id="1334629.MFUL124B02_06775"/>
<evidence type="ECO:0000313" key="4">
    <source>
        <dbReference type="Proteomes" id="UP000321514"/>
    </source>
</evidence>
<evidence type="ECO:0000259" key="2">
    <source>
        <dbReference type="Pfam" id="PF01965"/>
    </source>
</evidence>
<sequence length="261" mass="28542">MIAPSPVPHGAGVHSLGVVHGTGERVMKKLKGLRVAVLATSGFEQVELTRPVKKLQRQGAEVTVVSLLPGHIRGMNHMLPGKKVRVDATLRDVKAADFDAVLLPGGLINPDTLRQSALAKDFVHDADSLNLPMAIICHAPWLLISAGLTEGRTLTSWPGIQDDVKNSGAMWRDDEMVRDDNWVSSRGPQDLPAFERAMVELFAEKMPEVRERLRQAQDEHPVAARYHPATEESGRRWPRLLAGSLATAAISFGVRRLAASR</sequence>
<organism evidence="3 4">
    <name type="scientific">Myxococcus fulvus</name>
    <dbReference type="NCBI Taxonomy" id="33"/>
    <lineage>
        <taxon>Bacteria</taxon>
        <taxon>Pseudomonadati</taxon>
        <taxon>Myxococcota</taxon>
        <taxon>Myxococcia</taxon>
        <taxon>Myxococcales</taxon>
        <taxon>Cystobacterineae</taxon>
        <taxon>Myxococcaceae</taxon>
        <taxon>Myxococcus</taxon>
    </lineage>
</organism>
<dbReference type="InterPro" id="IPR029062">
    <property type="entry name" value="Class_I_gatase-like"/>
</dbReference>
<evidence type="ECO:0000313" key="3">
    <source>
        <dbReference type="EMBL" id="GEN05286.1"/>
    </source>
</evidence>
<dbReference type="PANTHER" id="PTHR42733">
    <property type="entry name" value="DJ-1 PROTEIN"/>
    <property type="match status" value="1"/>
</dbReference>
<dbReference type="CDD" id="cd03134">
    <property type="entry name" value="GATase1_PfpI_like"/>
    <property type="match status" value="1"/>
</dbReference>
<name>A0A511STN5_MYXFU</name>
<dbReference type="PROSITE" id="PS51276">
    <property type="entry name" value="PEPTIDASE_C56_PFPI"/>
    <property type="match status" value="1"/>
</dbReference>
<comment type="caution">
    <text evidence="3">The sequence shown here is derived from an EMBL/GenBank/DDBJ whole genome shotgun (WGS) entry which is preliminary data.</text>
</comment>
<feature type="domain" description="DJ-1/PfpI" evidence="2">
    <location>
        <begin position="34"/>
        <end position="200"/>
    </location>
</feature>
<proteinExistence type="inferred from homology"/>
<dbReference type="EMBL" id="BJXR01000006">
    <property type="protein sequence ID" value="GEN05286.1"/>
    <property type="molecule type" value="Genomic_DNA"/>
</dbReference>
<evidence type="ECO:0000256" key="1">
    <source>
        <dbReference type="ARBA" id="ARBA00008542"/>
    </source>
</evidence>
<comment type="similarity">
    <text evidence="1">Belongs to the peptidase C56 family.</text>
</comment>